<evidence type="ECO:0000256" key="8">
    <source>
        <dbReference type="HAMAP-Rule" id="MF_00165"/>
    </source>
</evidence>
<reference evidence="10 11" key="1">
    <citation type="submission" date="2018-10" db="EMBL/GenBank/DDBJ databases">
        <title>Co-occurring genomic capacity for anaerobic methane metabolism and dissimilatory sulfite reduction discovered in the Korarchaeota.</title>
        <authorList>
            <person name="Mckay L.J."/>
            <person name="Dlakic M."/>
            <person name="Fields M.W."/>
            <person name="Delmont T.O."/>
            <person name="Eren A.M."/>
            <person name="Jay Z.J."/>
            <person name="Klingelsmith K.B."/>
            <person name="Rusch D.B."/>
            <person name="Inskeep W.P."/>
        </authorList>
    </citation>
    <scope>NUCLEOTIDE SEQUENCE [LARGE SCALE GENOMIC DNA]</scope>
    <source>
        <strain evidence="10 11">MDKW</strain>
    </source>
</reference>
<protein>
    <recommendedName>
        <fullName evidence="8">Probable thymidylate kinase</fullName>
        <ecNumber evidence="8">2.7.4.9</ecNumber>
    </recommendedName>
    <alternativeName>
        <fullName evidence="8">dTMP kinase</fullName>
    </alternativeName>
</protein>
<comment type="caution">
    <text evidence="8">Lacks conserved residue(s) required for the propagation of feature annotation.</text>
</comment>
<evidence type="ECO:0000313" key="11">
    <source>
        <dbReference type="Proteomes" id="UP000277582"/>
    </source>
</evidence>
<evidence type="ECO:0000256" key="7">
    <source>
        <dbReference type="ARBA" id="ARBA00048743"/>
    </source>
</evidence>
<evidence type="ECO:0000313" key="10">
    <source>
        <dbReference type="EMBL" id="RSN73993.1"/>
    </source>
</evidence>
<evidence type="ECO:0000256" key="3">
    <source>
        <dbReference type="ARBA" id="ARBA00022727"/>
    </source>
</evidence>
<dbReference type="HAMAP" id="MF_00165">
    <property type="entry name" value="Thymidylate_kinase"/>
    <property type="match status" value="1"/>
</dbReference>
<dbReference type="Gene3D" id="3.40.50.300">
    <property type="entry name" value="P-loop containing nucleotide triphosphate hydrolases"/>
    <property type="match status" value="1"/>
</dbReference>
<accession>A0A3R9QDL7</accession>
<feature type="domain" description="Thymidylate kinase-like" evidence="9">
    <location>
        <begin position="27"/>
        <end position="203"/>
    </location>
</feature>
<organism evidence="10 11">
    <name type="scientific">Candidatus Methanodesulfokora washburnensis</name>
    <dbReference type="NCBI Taxonomy" id="2478471"/>
    <lineage>
        <taxon>Archaea</taxon>
        <taxon>Thermoproteota</taxon>
        <taxon>Candidatus Korarchaeia</taxon>
        <taxon>Candidatus Korarchaeia incertae sedis</taxon>
        <taxon>Candidatus Methanodesulfokora</taxon>
    </lineage>
</organism>
<dbReference type="GO" id="GO:0005524">
    <property type="term" value="F:ATP binding"/>
    <property type="evidence" value="ECO:0007669"/>
    <property type="project" value="UniProtKB-UniRule"/>
</dbReference>
<dbReference type="GO" id="GO:0006233">
    <property type="term" value="P:dTDP biosynthetic process"/>
    <property type="evidence" value="ECO:0007669"/>
    <property type="project" value="InterPro"/>
</dbReference>
<dbReference type="PANTHER" id="PTHR10344">
    <property type="entry name" value="THYMIDYLATE KINASE"/>
    <property type="match status" value="1"/>
</dbReference>
<dbReference type="PANTHER" id="PTHR10344:SF4">
    <property type="entry name" value="UMP-CMP KINASE 2, MITOCHONDRIAL"/>
    <property type="match status" value="1"/>
</dbReference>
<keyword evidence="5 8" id="KW-0418">Kinase</keyword>
<dbReference type="GO" id="GO:0005737">
    <property type="term" value="C:cytoplasm"/>
    <property type="evidence" value="ECO:0007669"/>
    <property type="project" value="TreeGrafter"/>
</dbReference>
<keyword evidence="11" id="KW-1185">Reference proteome</keyword>
<keyword evidence="6 8" id="KW-0067">ATP-binding</keyword>
<dbReference type="EC" id="2.7.4.9" evidence="8"/>
<evidence type="ECO:0000256" key="2">
    <source>
        <dbReference type="ARBA" id="ARBA00022679"/>
    </source>
</evidence>
<dbReference type="PROSITE" id="PS01331">
    <property type="entry name" value="THYMIDYLATE_KINASE"/>
    <property type="match status" value="1"/>
</dbReference>
<comment type="catalytic activity">
    <reaction evidence="7 8">
        <text>dTMP + ATP = dTDP + ADP</text>
        <dbReference type="Rhea" id="RHEA:13517"/>
        <dbReference type="ChEBI" id="CHEBI:30616"/>
        <dbReference type="ChEBI" id="CHEBI:58369"/>
        <dbReference type="ChEBI" id="CHEBI:63528"/>
        <dbReference type="ChEBI" id="CHEBI:456216"/>
        <dbReference type="EC" id="2.7.4.9"/>
    </reaction>
</comment>
<keyword evidence="2 8" id="KW-0808">Transferase</keyword>
<dbReference type="InterPro" id="IPR018095">
    <property type="entry name" value="Thymidylate_kin_CS"/>
</dbReference>
<sequence>MHEITSDTFITNSKSLASMRSGGLIALEGIDGSGTTTHSRILYERICRMGMRAFLTYEPTDGPIGRIIRDFLSGKLRVEHDVLALLFAADRLFHVHEISGMTKDRFVITDRYLFSSIAYQGLFLPENWVRSINSRAPLPDLAILLDIDADTAIERIKNRERKEIFEDRDKLERIRERFLSLKDEFNMFVVDSRRPIEVVADEIWSIFRKWAGI</sequence>
<evidence type="ECO:0000259" key="9">
    <source>
        <dbReference type="Pfam" id="PF02223"/>
    </source>
</evidence>
<dbReference type="InterPro" id="IPR018094">
    <property type="entry name" value="Thymidylate_kinase"/>
</dbReference>
<evidence type="ECO:0000256" key="1">
    <source>
        <dbReference type="ARBA" id="ARBA00009776"/>
    </source>
</evidence>
<keyword evidence="3 8" id="KW-0545">Nucleotide biosynthesis</keyword>
<comment type="similarity">
    <text evidence="1 8">Belongs to the thymidylate kinase family.</text>
</comment>
<dbReference type="AlphaFoldDB" id="A0A3R9QDL7"/>
<evidence type="ECO:0000256" key="4">
    <source>
        <dbReference type="ARBA" id="ARBA00022741"/>
    </source>
</evidence>
<dbReference type="CDD" id="cd01672">
    <property type="entry name" value="TMPK"/>
    <property type="match status" value="1"/>
</dbReference>
<comment type="caution">
    <text evidence="10">The sequence shown here is derived from an EMBL/GenBank/DDBJ whole genome shotgun (WGS) entry which is preliminary data.</text>
</comment>
<keyword evidence="4 8" id="KW-0547">Nucleotide-binding</keyword>
<dbReference type="GO" id="GO:0006235">
    <property type="term" value="P:dTTP biosynthetic process"/>
    <property type="evidence" value="ECO:0007669"/>
    <property type="project" value="UniProtKB-UniRule"/>
</dbReference>
<dbReference type="Proteomes" id="UP000277582">
    <property type="component" value="Unassembled WGS sequence"/>
</dbReference>
<dbReference type="Pfam" id="PF02223">
    <property type="entry name" value="Thymidylate_kin"/>
    <property type="match status" value="1"/>
</dbReference>
<dbReference type="GO" id="GO:0006227">
    <property type="term" value="P:dUDP biosynthetic process"/>
    <property type="evidence" value="ECO:0007669"/>
    <property type="project" value="TreeGrafter"/>
</dbReference>
<gene>
    <name evidence="8 10" type="primary">tmk</name>
    <name evidence="10" type="ORF">D6D85_09060</name>
</gene>
<dbReference type="InterPro" id="IPR027417">
    <property type="entry name" value="P-loop_NTPase"/>
</dbReference>
<dbReference type="NCBIfam" id="TIGR00041">
    <property type="entry name" value="DTMP_kinase"/>
    <property type="match status" value="1"/>
</dbReference>
<dbReference type="InterPro" id="IPR039430">
    <property type="entry name" value="Thymidylate_kin-like_dom"/>
</dbReference>
<dbReference type="SUPFAM" id="SSF52540">
    <property type="entry name" value="P-loop containing nucleoside triphosphate hydrolases"/>
    <property type="match status" value="1"/>
</dbReference>
<proteinExistence type="inferred from homology"/>
<name>A0A3R9QDL7_9CREN</name>
<dbReference type="EMBL" id="RCOS01000104">
    <property type="protein sequence ID" value="RSN73993.1"/>
    <property type="molecule type" value="Genomic_DNA"/>
</dbReference>
<dbReference type="GO" id="GO:0004798">
    <property type="term" value="F:dTMP kinase activity"/>
    <property type="evidence" value="ECO:0007669"/>
    <property type="project" value="UniProtKB-UniRule"/>
</dbReference>
<evidence type="ECO:0000256" key="6">
    <source>
        <dbReference type="ARBA" id="ARBA00022840"/>
    </source>
</evidence>
<evidence type="ECO:0000256" key="5">
    <source>
        <dbReference type="ARBA" id="ARBA00022777"/>
    </source>
</evidence>